<sequence>MRFKARLIQNFMALSYFADLQAYCGNLIQYDYDAAFSVAVIFTLKNIQSINNKKQIDEFTFLHSVYCEVQIQKKILQHSGTYFVGPFLPKIIFLVQKRTFNFNSSKKEESLFNLKEI</sequence>
<evidence type="ECO:0000313" key="2">
    <source>
        <dbReference type="EMBL" id="RNA37626.1"/>
    </source>
</evidence>
<dbReference type="AlphaFoldDB" id="A0A3M7SPG3"/>
<feature type="signal peptide" evidence="1">
    <location>
        <begin position="1"/>
        <end position="22"/>
    </location>
</feature>
<organism evidence="2 3">
    <name type="scientific">Brachionus plicatilis</name>
    <name type="common">Marine rotifer</name>
    <name type="synonym">Brachionus muelleri</name>
    <dbReference type="NCBI Taxonomy" id="10195"/>
    <lineage>
        <taxon>Eukaryota</taxon>
        <taxon>Metazoa</taxon>
        <taxon>Spiralia</taxon>
        <taxon>Gnathifera</taxon>
        <taxon>Rotifera</taxon>
        <taxon>Eurotatoria</taxon>
        <taxon>Monogononta</taxon>
        <taxon>Pseudotrocha</taxon>
        <taxon>Ploima</taxon>
        <taxon>Brachionidae</taxon>
        <taxon>Brachionus</taxon>
    </lineage>
</organism>
<proteinExistence type="predicted"/>
<reference evidence="2 3" key="1">
    <citation type="journal article" date="2018" name="Sci. Rep.">
        <title>Genomic signatures of local adaptation to the degree of environmental predictability in rotifers.</title>
        <authorList>
            <person name="Franch-Gras L."/>
            <person name="Hahn C."/>
            <person name="Garcia-Roger E.M."/>
            <person name="Carmona M.J."/>
            <person name="Serra M."/>
            <person name="Gomez A."/>
        </authorList>
    </citation>
    <scope>NUCLEOTIDE SEQUENCE [LARGE SCALE GENOMIC DNA]</scope>
    <source>
        <strain evidence="2">HYR1</strain>
    </source>
</reference>
<feature type="chain" id="PRO_5018110511" evidence="1">
    <location>
        <begin position="23"/>
        <end position="117"/>
    </location>
</feature>
<dbReference type="EMBL" id="REGN01001011">
    <property type="protein sequence ID" value="RNA37626.1"/>
    <property type="molecule type" value="Genomic_DNA"/>
</dbReference>
<keyword evidence="3" id="KW-1185">Reference proteome</keyword>
<comment type="caution">
    <text evidence="2">The sequence shown here is derived from an EMBL/GenBank/DDBJ whole genome shotgun (WGS) entry which is preliminary data.</text>
</comment>
<name>A0A3M7SPG3_BRAPC</name>
<protein>
    <submittedName>
        <fullName evidence="2">Uncharacterized protein</fullName>
    </submittedName>
</protein>
<dbReference type="Proteomes" id="UP000276133">
    <property type="component" value="Unassembled WGS sequence"/>
</dbReference>
<evidence type="ECO:0000313" key="3">
    <source>
        <dbReference type="Proteomes" id="UP000276133"/>
    </source>
</evidence>
<gene>
    <name evidence="2" type="ORF">BpHYR1_007687</name>
</gene>
<keyword evidence="1" id="KW-0732">Signal</keyword>
<accession>A0A3M7SPG3</accession>
<evidence type="ECO:0000256" key="1">
    <source>
        <dbReference type="SAM" id="SignalP"/>
    </source>
</evidence>